<dbReference type="InterPro" id="IPR004477">
    <property type="entry name" value="ComEC_N"/>
</dbReference>
<comment type="caution">
    <text evidence="8">The sequence shown here is derived from an EMBL/GenBank/DDBJ whole genome shotgun (WGS) entry which is preliminary data.</text>
</comment>
<feature type="transmembrane region" description="Helical" evidence="6">
    <location>
        <begin position="285"/>
        <end position="310"/>
    </location>
</feature>
<feature type="domain" description="Metallo-beta-lactamase" evidence="7">
    <location>
        <begin position="501"/>
        <end position="695"/>
    </location>
</feature>
<dbReference type="PANTHER" id="PTHR30619">
    <property type="entry name" value="DNA INTERNALIZATION/COMPETENCE PROTEIN COMEC/REC2"/>
    <property type="match status" value="1"/>
</dbReference>
<dbReference type="InterPro" id="IPR052159">
    <property type="entry name" value="Competence_DNA_uptake"/>
</dbReference>
<dbReference type="Pfam" id="PF13567">
    <property type="entry name" value="DUF4131"/>
    <property type="match status" value="1"/>
</dbReference>
<keyword evidence="4 6" id="KW-1133">Transmembrane helix</keyword>
<evidence type="ECO:0000259" key="7">
    <source>
        <dbReference type="SMART" id="SM00849"/>
    </source>
</evidence>
<keyword evidence="2" id="KW-1003">Cell membrane</keyword>
<feature type="transmembrane region" description="Helical" evidence="6">
    <location>
        <begin position="225"/>
        <end position="248"/>
    </location>
</feature>
<organism evidence="8 9">
    <name type="scientific">Pontibacillus salicampi</name>
    <dbReference type="NCBI Taxonomy" id="1449801"/>
    <lineage>
        <taxon>Bacteria</taxon>
        <taxon>Bacillati</taxon>
        <taxon>Bacillota</taxon>
        <taxon>Bacilli</taxon>
        <taxon>Bacillales</taxon>
        <taxon>Bacillaceae</taxon>
        <taxon>Pontibacillus</taxon>
    </lineage>
</organism>
<feature type="transmembrane region" description="Helical" evidence="6">
    <location>
        <begin position="316"/>
        <end position="335"/>
    </location>
</feature>
<dbReference type="InterPro" id="IPR035681">
    <property type="entry name" value="ComA-like_MBL"/>
</dbReference>
<dbReference type="CDD" id="cd07731">
    <property type="entry name" value="ComA-like_MBL-fold"/>
    <property type="match status" value="1"/>
</dbReference>
<feature type="transmembrane region" description="Helical" evidence="6">
    <location>
        <begin position="469"/>
        <end position="488"/>
    </location>
</feature>
<comment type="subcellular location">
    <subcellularLocation>
        <location evidence="1">Cell membrane</location>
        <topology evidence="1">Multi-pass membrane protein</topology>
    </subcellularLocation>
</comment>
<keyword evidence="3 6" id="KW-0812">Transmembrane</keyword>
<reference evidence="8 9" key="1">
    <citation type="submission" date="2024-09" db="EMBL/GenBank/DDBJ databases">
        <authorList>
            <person name="Sun Q."/>
            <person name="Mori K."/>
        </authorList>
    </citation>
    <scope>NUCLEOTIDE SEQUENCE [LARGE SCALE GENOMIC DNA]</scope>
    <source>
        <strain evidence="8 9">NCAIM B.02529</strain>
    </source>
</reference>
<dbReference type="EMBL" id="JBHLTP010000003">
    <property type="protein sequence ID" value="MFC0522543.1"/>
    <property type="molecule type" value="Genomic_DNA"/>
</dbReference>
<evidence type="ECO:0000256" key="6">
    <source>
        <dbReference type="SAM" id="Phobius"/>
    </source>
</evidence>
<feature type="transmembrane region" description="Helical" evidence="6">
    <location>
        <begin position="380"/>
        <end position="410"/>
    </location>
</feature>
<keyword evidence="9" id="KW-1185">Reference proteome</keyword>
<dbReference type="NCBIfam" id="TIGR00360">
    <property type="entry name" value="ComEC_N-term"/>
    <property type="match status" value="1"/>
</dbReference>
<accession>A0ABV6LJM3</accession>
<feature type="transmembrane region" description="Helical" evidence="6">
    <location>
        <begin position="347"/>
        <end position="368"/>
    </location>
</feature>
<evidence type="ECO:0000313" key="8">
    <source>
        <dbReference type="EMBL" id="MFC0522543.1"/>
    </source>
</evidence>
<dbReference type="SUPFAM" id="SSF56281">
    <property type="entry name" value="Metallo-hydrolase/oxidoreductase"/>
    <property type="match status" value="1"/>
</dbReference>
<dbReference type="InterPro" id="IPR004797">
    <property type="entry name" value="Competence_ComEC/Rec2"/>
</dbReference>
<sequence length="742" mass="84456">MNGKQYLLATGALLGVYISSAPFIWFCVAIAAYTTLLIRCMIPYYFLLLALLLCTLFYMYTPFVTPQPLTSWNKEISLEGRVISHPSVEKERVQIQIQEKEGDKWLGLVQTEDVSKDLKIGATCHVSGIVEEPIVSRNPGGFHYSNFLRTSGIQGRISIQKQDIVCQGSSPRHFIHEVREGIIQELQRTYSTSTAGWVMTLLLGEDRYLEEETVELFRRWNLSHLLAISGLHVGLCIAIFSFICLRAGMLSKEWLKGLLLVILPIYVILAGGAPSVMRAASMAEAAILLSFLRLRISIVDVLSLLVVGFLLVNPLLAFNIGFQFSFLVTFSLLFSPKLFHHVSPVTVLLRISLISQLILLPLQVLYFYVLNPVSLFANVFIVPLFSFIIIPFCLLLLVMLLFPIQLALWLDTLFRYVIDFTVSMVDYMDQYVLLEWVLGEMGLLFIIMYYVLFLTFMRCWENEYLLKSLWYGVLMVSILMFHSSLPYLSSEGKVTMLDIGQGDTFILEWPHRKHIMLIDAAGKVFSDKEEIFMYNIMPYLHSRGIQKVDSMLISHKDHDHMGSMEEVLKQFHVDTILVSPYYEWDTGDAAGVRSIHRLKRGDEFTIENQLFEVLNPDNEQGDKNDNSLVVYTHMGGKGWLFTGDISTPIEEEIMTLYPDKQVDVLKVAHHGSKTSSSSVFVNHYMPAAAWISVGKMNRYGHPHPTIIATYEDRGIPIYRTDKHGAVSYTFSNNTGTFHTFLP</sequence>
<evidence type="ECO:0000256" key="3">
    <source>
        <dbReference type="ARBA" id="ARBA00022692"/>
    </source>
</evidence>
<protein>
    <submittedName>
        <fullName evidence="8">DNA internalization-related competence protein ComEC/Rec2</fullName>
    </submittedName>
</protein>
<dbReference type="Pfam" id="PF03772">
    <property type="entry name" value="Competence"/>
    <property type="match status" value="1"/>
</dbReference>
<name>A0ABV6LJM3_9BACI</name>
<feature type="transmembrane region" description="Helical" evidence="6">
    <location>
        <begin position="431"/>
        <end position="457"/>
    </location>
</feature>
<proteinExistence type="predicted"/>
<dbReference type="Gene3D" id="3.60.15.10">
    <property type="entry name" value="Ribonuclease Z/Hydroxyacylglutathione hydrolase-like"/>
    <property type="match status" value="1"/>
</dbReference>
<dbReference type="RefSeq" id="WP_377345068.1">
    <property type="nucleotide sequence ID" value="NZ_JBHLTP010000003.1"/>
</dbReference>
<evidence type="ECO:0000256" key="4">
    <source>
        <dbReference type="ARBA" id="ARBA00022989"/>
    </source>
</evidence>
<keyword evidence="5 6" id="KW-0472">Membrane</keyword>
<dbReference type="PANTHER" id="PTHR30619:SF1">
    <property type="entry name" value="RECOMBINATION PROTEIN 2"/>
    <property type="match status" value="1"/>
</dbReference>
<feature type="transmembrane region" description="Helical" evidence="6">
    <location>
        <begin position="42"/>
        <end position="60"/>
    </location>
</feature>
<dbReference type="InterPro" id="IPR036866">
    <property type="entry name" value="RibonucZ/Hydroxyglut_hydro"/>
</dbReference>
<gene>
    <name evidence="8" type="ORF">ACFFGV_02920</name>
</gene>
<evidence type="ECO:0000313" key="9">
    <source>
        <dbReference type="Proteomes" id="UP001589836"/>
    </source>
</evidence>
<dbReference type="InterPro" id="IPR025405">
    <property type="entry name" value="DUF4131"/>
</dbReference>
<dbReference type="Pfam" id="PF00753">
    <property type="entry name" value="Lactamase_B"/>
    <property type="match status" value="1"/>
</dbReference>
<evidence type="ECO:0000256" key="1">
    <source>
        <dbReference type="ARBA" id="ARBA00004651"/>
    </source>
</evidence>
<dbReference type="InterPro" id="IPR001279">
    <property type="entry name" value="Metallo-B-lactamas"/>
</dbReference>
<feature type="transmembrane region" description="Helical" evidence="6">
    <location>
        <begin position="12"/>
        <end position="36"/>
    </location>
</feature>
<evidence type="ECO:0000256" key="2">
    <source>
        <dbReference type="ARBA" id="ARBA00022475"/>
    </source>
</evidence>
<evidence type="ECO:0000256" key="5">
    <source>
        <dbReference type="ARBA" id="ARBA00023136"/>
    </source>
</evidence>
<dbReference type="Proteomes" id="UP001589836">
    <property type="component" value="Unassembled WGS sequence"/>
</dbReference>
<dbReference type="SMART" id="SM00849">
    <property type="entry name" value="Lactamase_B"/>
    <property type="match status" value="1"/>
</dbReference>
<dbReference type="NCBIfam" id="TIGR00361">
    <property type="entry name" value="ComEC_Rec2"/>
    <property type="match status" value="1"/>
</dbReference>
<feature type="transmembrane region" description="Helical" evidence="6">
    <location>
        <begin position="254"/>
        <end position="273"/>
    </location>
</feature>